<evidence type="ECO:0000313" key="2">
    <source>
        <dbReference type="Proteomes" id="UP001596550"/>
    </source>
</evidence>
<comment type="caution">
    <text evidence="1">The sequence shown here is derived from an EMBL/GenBank/DDBJ whole genome shotgun (WGS) entry which is preliminary data.</text>
</comment>
<dbReference type="Proteomes" id="UP001596550">
    <property type="component" value="Unassembled WGS sequence"/>
</dbReference>
<organism evidence="1 2">
    <name type="scientific">Chryseobacterium zhengzhouense</name>
    <dbReference type="NCBI Taxonomy" id="1636086"/>
    <lineage>
        <taxon>Bacteria</taxon>
        <taxon>Pseudomonadati</taxon>
        <taxon>Bacteroidota</taxon>
        <taxon>Flavobacteriia</taxon>
        <taxon>Flavobacteriales</taxon>
        <taxon>Weeksellaceae</taxon>
        <taxon>Chryseobacterium group</taxon>
        <taxon>Chryseobacterium</taxon>
    </lineage>
</organism>
<keyword evidence="2" id="KW-1185">Reference proteome</keyword>
<accession>A0ABW2M2X4</accession>
<dbReference type="EMBL" id="JBHTCR010000004">
    <property type="protein sequence ID" value="MFC7347271.1"/>
    <property type="molecule type" value="Genomic_DNA"/>
</dbReference>
<reference evidence="2" key="1">
    <citation type="journal article" date="2019" name="Int. J. Syst. Evol. Microbiol.">
        <title>The Global Catalogue of Microorganisms (GCM) 10K type strain sequencing project: providing services to taxonomists for standard genome sequencing and annotation.</title>
        <authorList>
            <consortium name="The Broad Institute Genomics Platform"/>
            <consortium name="The Broad Institute Genome Sequencing Center for Infectious Disease"/>
            <person name="Wu L."/>
            <person name="Ma J."/>
        </authorList>
    </citation>
    <scope>NUCLEOTIDE SEQUENCE [LARGE SCALE GENOMIC DNA]</scope>
    <source>
        <strain evidence="2">CCUG 54781</strain>
    </source>
</reference>
<proteinExistence type="predicted"/>
<protein>
    <submittedName>
        <fullName evidence="1">Uncharacterized protein</fullName>
    </submittedName>
</protein>
<sequence>MLTNVASKSEIKSELEKYQFHAEIHLSENPEEVVLWAQEALVYLGRTAKLIADAQYHKDRKMRSELTEQIKTITAFSPSTANKFVDSLMEEENYLLKWAERQNAAFARQIDFARTVISKAKEELKYTHTTTNG</sequence>
<evidence type="ECO:0000313" key="1">
    <source>
        <dbReference type="EMBL" id="MFC7347271.1"/>
    </source>
</evidence>
<dbReference type="RefSeq" id="WP_378178478.1">
    <property type="nucleotide sequence ID" value="NZ_JBHTCR010000004.1"/>
</dbReference>
<gene>
    <name evidence="1" type="ORF">ACFQO9_11135</name>
</gene>
<name>A0ABW2M2X4_9FLAO</name>